<dbReference type="Proteomes" id="UP000755104">
    <property type="component" value="Unassembled WGS sequence"/>
</dbReference>
<dbReference type="InterPro" id="IPR016181">
    <property type="entry name" value="Acyl_CoA_acyltransferase"/>
</dbReference>
<proteinExistence type="predicted"/>
<feature type="domain" description="N-acetyltransferase" evidence="1">
    <location>
        <begin position="134"/>
        <end position="271"/>
    </location>
</feature>
<dbReference type="RefSeq" id="WP_221560524.1">
    <property type="nucleotide sequence ID" value="NZ_JAIGNO010000021.1"/>
</dbReference>
<reference evidence="2 3" key="1">
    <citation type="submission" date="2021-08" db="EMBL/GenBank/DDBJ databases">
        <title>Comparative Genomics Analysis of the Genus Qipengyuania Reveals Extensive Genetic Diversity and Metabolic Versatility, Including the Description of Fifteen Novel Species.</title>
        <authorList>
            <person name="Liu Y."/>
        </authorList>
    </citation>
    <scope>NUCLEOTIDE SEQUENCE [LARGE SCALE GENOMIC DNA]</scope>
    <source>
        <strain evidence="2 3">6D47A</strain>
    </source>
</reference>
<evidence type="ECO:0000313" key="2">
    <source>
        <dbReference type="EMBL" id="MBX7484114.1"/>
    </source>
</evidence>
<evidence type="ECO:0000313" key="3">
    <source>
        <dbReference type="Proteomes" id="UP000755104"/>
    </source>
</evidence>
<protein>
    <submittedName>
        <fullName evidence="2">GNAT family N-acetyltransferase</fullName>
    </submittedName>
</protein>
<dbReference type="Pfam" id="PF13508">
    <property type="entry name" value="Acetyltransf_7"/>
    <property type="match status" value="1"/>
</dbReference>
<dbReference type="InterPro" id="IPR000182">
    <property type="entry name" value="GNAT_dom"/>
</dbReference>
<gene>
    <name evidence="2" type="ORF">K3174_16430</name>
</gene>
<dbReference type="PROSITE" id="PS51186">
    <property type="entry name" value="GNAT"/>
    <property type="match status" value="1"/>
</dbReference>
<dbReference type="EMBL" id="JAIGNO010000021">
    <property type="protein sequence ID" value="MBX7484114.1"/>
    <property type="molecule type" value="Genomic_DNA"/>
</dbReference>
<dbReference type="Gene3D" id="3.40.630.30">
    <property type="match status" value="1"/>
</dbReference>
<sequence length="271" mass="29146">MTNVAAVTSISFDAYGSVRSLIDGWTFLVGQYPKHRFTSEGPVRGFIANVDNAFLNMVVIGLPTGGPQAFGEVLGQAAQTMRSCPYPAMLASVPQWYPDGAEAMFEEAGLAAAQELWGMAAPDLAPQRRPAPDLDFRLIRESRSAIDIGLVNAAAYAMPPENFAITANVHQWTGEHFGVVGYDHGEPVTAALAYIQDHQVYVGWVATQPDRYGQGLGEAAMRRSIAAARAAAPGPLPLWLHATEAGRPLYRSMGFEEAAHMRLHVLGGDAH</sequence>
<dbReference type="SUPFAM" id="SSF55729">
    <property type="entry name" value="Acyl-CoA N-acyltransferases (Nat)"/>
    <property type="match status" value="1"/>
</dbReference>
<keyword evidence="3" id="KW-1185">Reference proteome</keyword>
<name>A0ABS7JDI2_9SPHN</name>
<evidence type="ECO:0000259" key="1">
    <source>
        <dbReference type="PROSITE" id="PS51186"/>
    </source>
</evidence>
<comment type="caution">
    <text evidence="2">The sequence shown here is derived from an EMBL/GenBank/DDBJ whole genome shotgun (WGS) entry which is preliminary data.</text>
</comment>
<organism evidence="2 3">
    <name type="scientific">Qipengyuania qiaonensis</name>
    <dbReference type="NCBI Taxonomy" id="2867240"/>
    <lineage>
        <taxon>Bacteria</taxon>
        <taxon>Pseudomonadati</taxon>
        <taxon>Pseudomonadota</taxon>
        <taxon>Alphaproteobacteria</taxon>
        <taxon>Sphingomonadales</taxon>
        <taxon>Erythrobacteraceae</taxon>
        <taxon>Qipengyuania</taxon>
    </lineage>
</organism>
<accession>A0ABS7JDI2</accession>